<dbReference type="Proteomes" id="UP000646827">
    <property type="component" value="Unassembled WGS sequence"/>
</dbReference>
<keyword evidence="2" id="KW-1185">Reference proteome</keyword>
<organism evidence="1 2">
    <name type="scientific">Circinella minor</name>
    <dbReference type="NCBI Taxonomy" id="1195481"/>
    <lineage>
        <taxon>Eukaryota</taxon>
        <taxon>Fungi</taxon>
        <taxon>Fungi incertae sedis</taxon>
        <taxon>Mucoromycota</taxon>
        <taxon>Mucoromycotina</taxon>
        <taxon>Mucoromycetes</taxon>
        <taxon>Mucorales</taxon>
        <taxon>Lichtheimiaceae</taxon>
        <taxon>Circinella</taxon>
    </lineage>
</organism>
<evidence type="ECO:0000313" key="1">
    <source>
        <dbReference type="EMBL" id="KAG2223157.1"/>
    </source>
</evidence>
<dbReference type="AlphaFoldDB" id="A0A8H7S5D4"/>
<evidence type="ECO:0000313" key="2">
    <source>
        <dbReference type="Proteomes" id="UP000646827"/>
    </source>
</evidence>
<gene>
    <name evidence="1" type="ORF">INT45_005713</name>
</gene>
<proteinExistence type="predicted"/>
<name>A0A8H7S5D4_9FUNG</name>
<protein>
    <submittedName>
        <fullName evidence="1">Uncharacterized protein</fullName>
    </submittedName>
</protein>
<sequence>MNNDSLNLSMNGPIVSHNASNVADSMYDYYDDDFLWKNECFSMTCLFPGSLSNDQSQVLMGDNNGESLSVLNNDMINIDNNNDMEDNAINNNEKGIFEAHYESRPSVMMMNNDG</sequence>
<reference evidence="1 2" key="1">
    <citation type="submission" date="2020-12" db="EMBL/GenBank/DDBJ databases">
        <title>Metabolic potential, ecology and presence of endohyphal bacteria is reflected in genomic diversity of Mucoromycotina.</title>
        <authorList>
            <person name="Muszewska A."/>
            <person name="Okrasinska A."/>
            <person name="Steczkiewicz K."/>
            <person name="Drgas O."/>
            <person name="Orlowska M."/>
            <person name="Perlinska-Lenart U."/>
            <person name="Aleksandrzak-Piekarczyk T."/>
            <person name="Szatraj K."/>
            <person name="Zielenkiewicz U."/>
            <person name="Pilsyk S."/>
            <person name="Malc E."/>
            <person name="Mieczkowski P."/>
            <person name="Kruszewska J.S."/>
            <person name="Biernat P."/>
            <person name="Pawlowska J."/>
        </authorList>
    </citation>
    <scope>NUCLEOTIDE SEQUENCE [LARGE SCALE GENOMIC DNA]</scope>
    <source>
        <strain evidence="1 2">CBS 142.35</strain>
    </source>
</reference>
<accession>A0A8H7S5D4</accession>
<comment type="caution">
    <text evidence="1">The sequence shown here is derived from an EMBL/GenBank/DDBJ whole genome shotgun (WGS) entry which is preliminary data.</text>
</comment>
<dbReference type="EMBL" id="JAEPRB010000067">
    <property type="protein sequence ID" value="KAG2223157.1"/>
    <property type="molecule type" value="Genomic_DNA"/>
</dbReference>